<feature type="region of interest" description="Disordered" evidence="1">
    <location>
        <begin position="46"/>
        <end position="70"/>
    </location>
</feature>
<organism evidence="3 4">
    <name type="scientific">Candidatus Giovannonibacteria bacterium GW2011_GWB1_45_9b</name>
    <dbReference type="NCBI Taxonomy" id="1618653"/>
    <lineage>
        <taxon>Bacteria</taxon>
        <taxon>Candidatus Giovannoniibacteriota</taxon>
    </lineage>
</organism>
<protein>
    <submittedName>
        <fullName evidence="3">Uncharacterized protein</fullName>
    </submittedName>
</protein>
<dbReference type="Proteomes" id="UP000034020">
    <property type="component" value="Unassembled WGS sequence"/>
</dbReference>
<evidence type="ECO:0000256" key="2">
    <source>
        <dbReference type="SAM" id="Phobius"/>
    </source>
</evidence>
<dbReference type="AlphaFoldDB" id="A0A0G1N5W5"/>
<feature type="transmembrane region" description="Helical" evidence="2">
    <location>
        <begin position="21"/>
        <end position="40"/>
    </location>
</feature>
<gene>
    <name evidence="3" type="ORF">UX24_C0032G0005</name>
</gene>
<dbReference type="EMBL" id="LCLL01000032">
    <property type="protein sequence ID" value="KKU15667.1"/>
    <property type="molecule type" value="Genomic_DNA"/>
</dbReference>
<keyword evidence="2" id="KW-0472">Membrane</keyword>
<keyword evidence="2" id="KW-0812">Transmembrane</keyword>
<proteinExistence type="predicted"/>
<accession>A0A0G1N5W5</accession>
<name>A0A0G1N5W5_9BACT</name>
<evidence type="ECO:0000256" key="1">
    <source>
        <dbReference type="SAM" id="MobiDB-lite"/>
    </source>
</evidence>
<reference evidence="3 4" key="1">
    <citation type="journal article" date="2015" name="Nature">
        <title>rRNA introns, odd ribosomes, and small enigmatic genomes across a large radiation of phyla.</title>
        <authorList>
            <person name="Brown C.T."/>
            <person name="Hug L.A."/>
            <person name="Thomas B.C."/>
            <person name="Sharon I."/>
            <person name="Castelle C.J."/>
            <person name="Singh A."/>
            <person name="Wilkins M.J."/>
            <person name="Williams K.H."/>
            <person name="Banfield J.F."/>
        </authorList>
    </citation>
    <scope>NUCLEOTIDE SEQUENCE [LARGE SCALE GENOMIC DNA]</scope>
</reference>
<sequence>MGIFEKLEEIRERPREARRKLLFIWMAISMTVVIILWIGILKLGGNENKDSSSGPSPLEVLKNGFNQLTN</sequence>
<comment type="caution">
    <text evidence="3">The sequence shown here is derived from an EMBL/GenBank/DDBJ whole genome shotgun (WGS) entry which is preliminary data.</text>
</comment>
<evidence type="ECO:0000313" key="3">
    <source>
        <dbReference type="EMBL" id="KKU15667.1"/>
    </source>
</evidence>
<evidence type="ECO:0000313" key="4">
    <source>
        <dbReference type="Proteomes" id="UP000034020"/>
    </source>
</evidence>
<keyword evidence="2" id="KW-1133">Transmembrane helix</keyword>